<feature type="transmembrane region" description="Helical" evidence="6">
    <location>
        <begin position="552"/>
        <end position="569"/>
    </location>
</feature>
<evidence type="ECO:0000256" key="1">
    <source>
        <dbReference type="ARBA" id="ARBA00004651"/>
    </source>
</evidence>
<evidence type="ECO:0000256" key="3">
    <source>
        <dbReference type="ARBA" id="ARBA00022692"/>
    </source>
</evidence>
<feature type="transmembrane region" description="Helical" evidence="6">
    <location>
        <begin position="697"/>
        <end position="716"/>
    </location>
</feature>
<evidence type="ECO:0000313" key="9">
    <source>
        <dbReference type="Proteomes" id="UP000588017"/>
    </source>
</evidence>
<feature type="transmembrane region" description="Helical" evidence="6">
    <location>
        <begin position="440"/>
        <end position="464"/>
    </location>
</feature>
<feature type="domain" description="O-antigen ligase-related" evidence="7">
    <location>
        <begin position="517"/>
        <end position="678"/>
    </location>
</feature>
<dbReference type="PANTHER" id="PTHR37422">
    <property type="entry name" value="TEICHURONIC ACID BIOSYNTHESIS PROTEIN TUAE"/>
    <property type="match status" value="1"/>
</dbReference>
<feature type="transmembrane region" description="Helical" evidence="6">
    <location>
        <begin position="152"/>
        <end position="170"/>
    </location>
</feature>
<protein>
    <submittedName>
        <fullName evidence="8">Uncharacterized membrane protein YbhN (UPF0104 family)</fullName>
    </submittedName>
</protein>
<dbReference type="GO" id="GO:0005886">
    <property type="term" value="C:plasma membrane"/>
    <property type="evidence" value="ECO:0007669"/>
    <property type="project" value="UniProtKB-SubCell"/>
</dbReference>
<keyword evidence="9" id="KW-1185">Reference proteome</keyword>
<feature type="transmembrane region" description="Helical" evidence="6">
    <location>
        <begin position="275"/>
        <end position="293"/>
    </location>
</feature>
<dbReference type="AlphaFoldDB" id="A0A841KFY2"/>
<accession>A0A841KFY2</accession>
<feature type="transmembrane region" description="Helical" evidence="6">
    <location>
        <begin position="513"/>
        <end position="540"/>
    </location>
</feature>
<feature type="transmembrane region" description="Helical" evidence="6">
    <location>
        <begin position="576"/>
        <end position="595"/>
    </location>
</feature>
<evidence type="ECO:0000256" key="5">
    <source>
        <dbReference type="ARBA" id="ARBA00023136"/>
    </source>
</evidence>
<evidence type="ECO:0000313" key="8">
    <source>
        <dbReference type="EMBL" id="MBB6168149.1"/>
    </source>
</evidence>
<feature type="transmembrane region" description="Helical" evidence="6">
    <location>
        <begin position="342"/>
        <end position="363"/>
    </location>
</feature>
<dbReference type="Proteomes" id="UP000588017">
    <property type="component" value="Unassembled WGS sequence"/>
</dbReference>
<dbReference type="InterPro" id="IPR007016">
    <property type="entry name" value="O-antigen_ligase-rel_domated"/>
</dbReference>
<dbReference type="Pfam" id="PF04932">
    <property type="entry name" value="Wzy_C"/>
    <property type="match status" value="1"/>
</dbReference>
<feature type="transmembrane region" description="Helical" evidence="6">
    <location>
        <begin position="663"/>
        <end position="685"/>
    </location>
</feature>
<dbReference type="InterPro" id="IPR022791">
    <property type="entry name" value="L-PG_synthase/AglD"/>
</dbReference>
<dbReference type="PANTHER" id="PTHR37422:SF13">
    <property type="entry name" value="LIPOPOLYSACCHARIDE BIOSYNTHESIS PROTEIN PA4999-RELATED"/>
    <property type="match status" value="1"/>
</dbReference>
<dbReference type="InterPro" id="IPR051533">
    <property type="entry name" value="WaaL-like"/>
</dbReference>
<feature type="transmembrane region" description="Helical" evidence="6">
    <location>
        <begin position="121"/>
        <end position="140"/>
    </location>
</feature>
<dbReference type="Pfam" id="PF03706">
    <property type="entry name" value="LPG_synthase_TM"/>
    <property type="match status" value="1"/>
</dbReference>
<dbReference type="RefSeq" id="WP_183334386.1">
    <property type="nucleotide sequence ID" value="NZ_BMHX01000004.1"/>
</dbReference>
<reference evidence="8 9" key="1">
    <citation type="submission" date="2020-08" db="EMBL/GenBank/DDBJ databases">
        <title>Genomic Encyclopedia of Type Strains, Phase IV (KMG-IV): sequencing the most valuable type-strain genomes for metagenomic binning, comparative biology and taxonomic classification.</title>
        <authorList>
            <person name="Goeker M."/>
        </authorList>
    </citation>
    <scope>NUCLEOTIDE SEQUENCE [LARGE SCALE GENOMIC DNA]</scope>
    <source>
        <strain evidence="8 9">DSM 101465</strain>
    </source>
</reference>
<evidence type="ECO:0000256" key="4">
    <source>
        <dbReference type="ARBA" id="ARBA00022989"/>
    </source>
</evidence>
<feature type="transmembrane region" description="Helical" evidence="6">
    <location>
        <begin position="375"/>
        <end position="397"/>
    </location>
</feature>
<evidence type="ECO:0000259" key="7">
    <source>
        <dbReference type="Pfam" id="PF04932"/>
    </source>
</evidence>
<proteinExistence type="predicted"/>
<name>A0A841KFY2_9HYPH</name>
<comment type="subcellular location">
    <subcellularLocation>
        <location evidence="1">Cell membrane</location>
        <topology evidence="1">Multi-pass membrane protein</topology>
    </subcellularLocation>
</comment>
<comment type="caution">
    <text evidence="8">The sequence shown here is derived from an EMBL/GenBank/DDBJ whole genome shotgun (WGS) entry which is preliminary data.</text>
</comment>
<feature type="transmembrane region" description="Helical" evidence="6">
    <location>
        <begin position="722"/>
        <end position="741"/>
    </location>
</feature>
<dbReference type="EMBL" id="JACHEH010000004">
    <property type="protein sequence ID" value="MBB6168149.1"/>
    <property type="molecule type" value="Genomic_DNA"/>
</dbReference>
<gene>
    <name evidence="8" type="ORF">HNQ73_001779</name>
</gene>
<feature type="transmembrane region" description="Helical" evidence="6">
    <location>
        <begin position="223"/>
        <end position="245"/>
    </location>
</feature>
<feature type="transmembrane region" description="Helical" evidence="6">
    <location>
        <begin position="190"/>
        <end position="211"/>
    </location>
</feature>
<sequence length="757" mass="80598">MRIRRGLTVALTVLAAIAVVMQVDLGGLLTAIERGIGPETILAFFCIVLNFYLSFVRFCYSFRALGLRVPVWQAARAFMLGHLGNQLIFSVVGQAVGRSAVLAEAGVSPSAITFLSFLERMIALGSLLLFALAGGAYTLGRIVFDVEGGGGYFAYFILSLIAVVLLYGLANMRQLKRLLAQLSGQLVWSVLAGCFFLSILAHCAMLGAFYAQFSAYGEPVPTVAALAALAVVMFLAALPISFAGWGIRELSAAHVLGALGVPAAIGAAVGVAIGLLSLVLVIGCLVAVPFMTIRPGRARPGAQAPRIIATRDDIDRLFAALAAFLLPLSVMFQLRVPMPTHWLNVNLADLLAVSASAVLALTWSWTQPIIRPARWVVPPIVLLSAAIGLSLAIGYVNHGFLSWAFVNRTMGWFVILSYFGVGFLLWAHSGRARLLRAVHLVTSAIAIVAAMQIALYLVTTYTPYAPPGFNVVRLEGYLGDSNAFSFQCVIAFTAFFALRALASVGRPKAGVHLIPAVLVVAVVFAQSRTGWILLGTATILTSVWMPPVRRELLLAILAGLGFIAAIPIVEVLVRIVLSLFFAGGGGGGAMLTTFAGDGGGGAMLTTFARGMERAYADSERWETVWRGLELWREAPLFGHGLGGFIHDRLVQGKTSQVIHNVPVWVLAEMGLVGLSMFAAALLLFVRGLLGQRGRPDTAVPANAALICLTVFCLGGMSQDFFYQRIFWFVLGLLVPLACSGLPGRQASAPRMSESSSG</sequence>
<feature type="transmembrane region" description="Helical" evidence="6">
    <location>
        <begin position="314"/>
        <end position="336"/>
    </location>
</feature>
<keyword evidence="3 6" id="KW-0812">Transmembrane</keyword>
<evidence type="ECO:0000256" key="6">
    <source>
        <dbReference type="SAM" id="Phobius"/>
    </source>
</evidence>
<keyword evidence="2" id="KW-1003">Cell membrane</keyword>
<keyword evidence="4 6" id="KW-1133">Transmembrane helix</keyword>
<evidence type="ECO:0000256" key="2">
    <source>
        <dbReference type="ARBA" id="ARBA00022475"/>
    </source>
</evidence>
<feature type="transmembrane region" description="Helical" evidence="6">
    <location>
        <begin position="252"/>
        <end position="269"/>
    </location>
</feature>
<organism evidence="8 9">
    <name type="scientific">Chelatococcus composti</name>
    <dbReference type="NCBI Taxonomy" id="1743235"/>
    <lineage>
        <taxon>Bacteria</taxon>
        <taxon>Pseudomonadati</taxon>
        <taxon>Pseudomonadota</taxon>
        <taxon>Alphaproteobacteria</taxon>
        <taxon>Hyphomicrobiales</taxon>
        <taxon>Chelatococcaceae</taxon>
        <taxon>Chelatococcus</taxon>
    </lineage>
</organism>
<feature type="transmembrane region" description="Helical" evidence="6">
    <location>
        <begin position="484"/>
        <end position="501"/>
    </location>
</feature>
<feature type="transmembrane region" description="Helical" evidence="6">
    <location>
        <begin position="409"/>
        <end position="428"/>
    </location>
</feature>
<keyword evidence="5 6" id="KW-0472">Membrane</keyword>
<feature type="transmembrane region" description="Helical" evidence="6">
    <location>
        <begin position="41"/>
        <end position="60"/>
    </location>
</feature>